<dbReference type="PROSITE" id="PS51257">
    <property type="entry name" value="PROKAR_LIPOPROTEIN"/>
    <property type="match status" value="1"/>
</dbReference>
<gene>
    <name evidence="2" type="ORF">ENK44_10680</name>
</gene>
<dbReference type="Pfam" id="PF03886">
    <property type="entry name" value="ABC_trans_aux"/>
    <property type="match status" value="1"/>
</dbReference>
<dbReference type="Proteomes" id="UP000885779">
    <property type="component" value="Unassembled WGS sequence"/>
</dbReference>
<evidence type="ECO:0000313" key="2">
    <source>
        <dbReference type="EMBL" id="HGY56159.1"/>
    </source>
</evidence>
<organism evidence="2">
    <name type="scientific">Caldithrix abyssi</name>
    <dbReference type="NCBI Taxonomy" id="187145"/>
    <lineage>
        <taxon>Bacteria</taxon>
        <taxon>Pseudomonadati</taxon>
        <taxon>Calditrichota</taxon>
        <taxon>Calditrichia</taxon>
        <taxon>Calditrichales</taxon>
        <taxon>Calditrichaceae</taxon>
        <taxon>Caldithrix</taxon>
    </lineage>
</organism>
<dbReference type="EMBL" id="DRQG01000100">
    <property type="protein sequence ID" value="HGY56159.1"/>
    <property type="molecule type" value="Genomic_DNA"/>
</dbReference>
<protein>
    <recommendedName>
        <fullName evidence="1">ABC-type transport auxiliary lipoprotein component domain-containing protein</fullName>
    </recommendedName>
</protein>
<dbReference type="InterPro" id="IPR005586">
    <property type="entry name" value="ABC_trans_aux"/>
</dbReference>
<proteinExistence type="predicted"/>
<reference evidence="2" key="1">
    <citation type="journal article" date="2020" name="mSystems">
        <title>Genome- and Community-Level Interaction Insights into Carbon Utilization and Element Cycling Functions of Hydrothermarchaeota in Hydrothermal Sediment.</title>
        <authorList>
            <person name="Zhou Z."/>
            <person name="Liu Y."/>
            <person name="Xu W."/>
            <person name="Pan J."/>
            <person name="Luo Z.H."/>
            <person name="Li M."/>
        </authorList>
    </citation>
    <scope>NUCLEOTIDE SEQUENCE [LARGE SCALE GENOMIC DNA]</scope>
    <source>
        <strain evidence="2">HyVt-577</strain>
    </source>
</reference>
<accession>A0A7V4U1K1</accession>
<comment type="caution">
    <text evidence="2">The sequence shown here is derived from an EMBL/GenBank/DDBJ whole genome shotgun (WGS) entry which is preliminary data.</text>
</comment>
<feature type="domain" description="ABC-type transport auxiliary lipoprotein component" evidence="1">
    <location>
        <begin position="41"/>
        <end position="185"/>
    </location>
</feature>
<dbReference type="AlphaFoldDB" id="A0A7V4U1K1"/>
<name>A0A7V4U1K1_CALAY</name>
<sequence>MRKSVVILCIVAFILSSCASERIITKFYVMDNVPEQPIDSSGTPTAALPYVVMVDNFSISRIYDSNRIALRTNSNEISYYIYHKWAENPSAALQTIVWRQLRGLHLFQTCNLRRIEPEPNYKISGHIDRIERVEQDDYDAAHVMITLQFKDYDTGEVLVQHIYNRFTSLNEKDMNHFAKALNQIIVEQNSVFFEKIRHYFERQSQ</sequence>
<dbReference type="SUPFAM" id="SSF159594">
    <property type="entry name" value="XCC0632-like"/>
    <property type="match status" value="1"/>
</dbReference>
<evidence type="ECO:0000259" key="1">
    <source>
        <dbReference type="Pfam" id="PF03886"/>
    </source>
</evidence>
<dbReference type="Gene3D" id="3.40.50.10610">
    <property type="entry name" value="ABC-type transport auxiliary lipoprotein component"/>
    <property type="match status" value="1"/>
</dbReference>